<reference evidence="22" key="1">
    <citation type="journal article" date="2018" name="Nat. Plants">
        <title>Whole-genome landscape of Medicago truncatula symbiotic genes.</title>
        <authorList>
            <person name="Pecrix Y."/>
            <person name="Gamas P."/>
            <person name="Carrere S."/>
        </authorList>
    </citation>
    <scope>NUCLEOTIDE SEQUENCE</scope>
    <source>
        <tissue evidence="22">Leaves</tissue>
    </source>
</reference>
<comment type="catalytic activity">
    <reaction evidence="12">
        <text>2,2-dimethylpropanal + hydrogen cyanide = (2S)-2-hydroxy-3,3-dimethylbutanenitrile</text>
        <dbReference type="Rhea" id="RHEA:77407"/>
        <dbReference type="ChEBI" id="CHEBI:18407"/>
        <dbReference type="ChEBI" id="CHEBI:141557"/>
        <dbReference type="ChEBI" id="CHEBI:197355"/>
    </reaction>
</comment>
<comment type="catalytic activity">
    <reaction evidence="8">
        <text>a disubstituted aliphatic (S)-hydroxynitrile = a ketone + hydrogen cyanide</text>
        <dbReference type="Rhea" id="RHEA:56592"/>
        <dbReference type="ChEBI" id="CHEBI:17087"/>
        <dbReference type="ChEBI" id="CHEBI:18407"/>
        <dbReference type="ChEBI" id="CHEBI:140597"/>
        <dbReference type="EC" id="4.1.2.47"/>
    </reaction>
</comment>
<comment type="catalytic activity">
    <reaction evidence="13">
        <text>cyclohexanecarbaldehyde + hydrogen cyanide = (2S)-2-cyclohexyl-2-hydroxyacetonitrile</text>
        <dbReference type="Rhea" id="RHEA:77423"/>
        <dbReference type="ChEBI" id="CHEBI:18407"/>
        <dbReference type="ChEBI" id="CHEBI:197359"/>
        <dbReference type="ChEBI" id="CHEBI:197360"/>
    </reaction>
</comment>
<dbReference type="PANTHER" id="PTHR10992:SF1083">
    <property type="entry name" value="METHYLESTERASE 1"/>
    <property type="match status" value="1"/>
</dbReference>
<feature type="domain" description="AB hydrolase-1" evidence="21">
    <location>
        <begin position="30"/>
        <end position="267"/>
    </location>
</feature>
<comment type="caution">
    <text evidence="22">The sequence shown here is derived from an EMBL/GenBank/DDBJ whole genome shotgun (WGS) entry which is preliminary data.</text>
</comment>
<dbReference type="GO" id="GO:0052892">
    <property type="term" value="F:aromatic (S)-hydroxynitrile lyase activity"/>
    <property type="evidence" value="ECO:0007669"/>
    <property type="project" value="RHEA"/>
</dbReference>
<dbReference type="GO" id="GO:0052891">
    <property type="term" value="F:aliphatic (S)-hydroxynitrile lyase activity"/>
    <property type="evidence" value="ECO:0007669"/>
    <property type="project" value="RHEA"/>
</dbReference>
<evidence type="ECO:0000256" key="1">
    <source>
        <dbReference type="ARBA" id="ARBA00022801"/>
    </source>
</evidence>
<sequence>MLQAKLNMLYKQQRHTNMSKANMDQKQMHFVLVHGSGMGAWNWYKLKPRLESSGHKVTALDLAASGINTEEVEDVDTFVEYSKPLLDFMASLGPNEKVVFVGHSFGGMSIALAMENFPTKILVGIFLAAFTPDTEHKPSYVLQLYIERYRSMGWLDSEVSFDGNKTLISFGPKLLSTMFFQLSPREDYELVLALGRRTSLFIEDLSEAENFSKEGYESVPRAYIVANDDLAIPVEYQYWMIQNAGIDMVKVVDRADHMAMLSNPQDLYLSLLDIVNKYTL</sequence>
<dbReference type="EMBL" id="PSQE01000005">
    <property type="protein sequence ID" value="RHN54088.1"/>
    <property type="molecule type" value="Genomic_DNA"/>
</dbReference>
<dbReference type="AlphaFoldDB" id="A0A396HNE8"/>
<comment type="catalytic activity">
    <reaction evidence="3">
        <text>a monosubstituted aliphatic (S)-hydroxynitrile = an aldehyde + hydrogen cyanide</text>
        <dbReference type="Rhea" id="RHEA:56588"/>
        <dbReference type="ChEBI" id="CHEBI:17478"/>
        <dbReference type="ChEBI" id="CHEBI:18407"/>
        <dbReference type="ChEBI" id="CHEBI:140596"/>
        <dbReference type="EC" id="4.1.2.47"/>
    </reaction>
</comment>
<comment type="catalytic activity">
    <reaction evidence="14">
        <text>an aromatic (S)-hydroxynitrile = an aromatic aldehyde + hydrogen cyanide</text>
        <dbReference type="Rhea" id="RHEA:54660"/>
        <dbReference type="ChEBI" id="CHEBI:18407"/>
        <dbReference type="ChEBI" id="CHEBI:33855"/>
        <dbReference type="ChEBI" id="CHEBI:138306"/>
        <dbReference type="EC" id="4.1.2.47"/>
    </reaction>
</comment>
<comment type="catalytic activity">
    <reaction evidence="4">
        <text>2-hydroxy-2-methylpropanenitrile = acetone + hydrogen cyanide</text>
        <dbReference type="Rhea" id="RHEA:11932"/>
        <dbReference type="ChEBI" id="CHEBI:15347"/>
        <dbReference type="ChEBI" id="CHEBI:15348"/>
        <dbReference type="ChEBI" id="CHEBI:18407"/>
    </reaction>
    <physiologicalReaction direction="left-to-right" evidence="4">
        <dbReference type="Rhea" id="RHEA:11933"/>
    </physiologicalReaction>
</comment>
<dbReference type="InterPro" id="IPR000073">
    <property type="entry name" value="AB_hydrolase_1"/>
</dbReference>
<proteinExistence type="inferred from homology"/>
<dbReference type="SUPFAM" id="SSF53474">
    <property type="entry name" value="alpha/beta-Hydrolases"/>
    <property type="match status" value="1"/>
</dbReference>
<accession>A0A396HNE8</accession>
<evidence type="ECO:0000259" key="21">
    <source>
        <dbReference type="Pfam" id="PF12697"/>
    </source>
</evidence>
<dbReference type="PANTHER" id="PTHR10992">
    <property type="entry name" value="METHYLESTERASE FAMILY MEMBER"/>
    <property type="match status" value="1"/>
</dbReference>
<evidence type="ECO:0000313" key="22">
    <source>
        <dbReference type="EMBL" id="RHN54088.1"/>
    </source>
</evidence>
<dbReference type="Proteomes" id="UP000265566">
    <property type="component" value="Chromosome 5"/>
</dbReference>
<dbReference type="Gramene" id="rna29071">
    <property type="protein sequence ID" value="RHN54088.1"/>
    <property type="gene ID" value="gene29071"/>
</dbReference>
<dbReference type="InterPro" id="IPR029058">
    <property type="entry name" value="AB_hydrolase_fold"/>
</dbReference>
<comment type="catalytic activity">
    <reaction evidence="5">
        <text>benzaldehyde + hydrogen cyanide = (S)-mandelonitrile</text>
        <dbReference type="Rhea" id="RHEA:77427"/>
        <dbReference type="ChEBI" id="CHEBI:17169"/>
        <dbReference type="ChEBI" id="CHEBI:18407"/>
        <dbReference type="ChEBI" id="CHEBI:36941"/>
    </reaction>
</comment>
<comment type="catalytic activity">
    <reaction evidence="11">
        <text>3-formylthiophene + hydrogen cyanide = (2S)-2-hydroxy-2-(thiophen-3-yl)acetonitrile</text>
        <dbReference type="Rhea" id="RHEA:77459"/>
        <dbReference type="ChEBI" id="CHEBI:18407"/>
        <dbReference type="ChEBI" id="CHEBI:87611"/>
        <dbReference type="ChEBI" id="CHEBI:197333"/>
    </reaction>
</comment>
<dbReference type="Pfam" id="PF12697">
    <property type="entry name" value="Abhydrolase_6"/>
    <property type="match status" value="1"/>
</dbReference>
<comment type="catalytic activity">
    <reaction evidence="7">
        <text>butan-2-one + hydrogen cyanide = 2-hydroxy-2-methylbutanenitrile</text>
        <dbReference type="Rhea" id="RHEA:77467"/>
        <dbReference type="ChEBI" id="CHEBI:18407"/>
        <dbReference type="ChEBI" id="CHEBI:28398"/>
        <dbReference type="ChEBI" id="CHEBI:60954"/>
    </reaction>
    <physiologicalReaction direction="right-to-left" evidence="7">
        <dbReference type="Rhea" id="RHEA:77469"/>
    </physiologicalReaction>
</comment>
<evidence type="ECO:0000256" key="16">
    <source>
        <dbReference type="ARBA" id="ARBA00066572"/>
    </source>
</evidence>
<evidence type="ECO:0000256" key="18">
    <source>
        <dbReference type="ARBA" id="ARBA00076040"/>
    </source>
</evidence>
<evidence type="ECO:0000256" key="8">
    <source>
        <dbReference type="ARBA" id="ARBA00051735"/>
    </source>
</evidence>
<evidence type="ECO:0000256" key="17">
    <source>
        <dbReference type="ARBA" id="ARBA00069221"/>
    </source>
</evidence>
<evidence type="ECO:0000256" key="13">
    <source>
        <dbReference type="ARBA" id="ARBA00052609"/>
    </source>
</evidence>
<evidence type="ECO:0000256" key="15">
    <source>
        <dbReference type="ARBA" id="ARBA00060885"/>
    </source>
</evidence>
<dbReference type="EC" id="4.1.2.47" evidence="16"/>
<evidence type="ECO:0000256" key="20">
    <source>
        <dbReference type="ARBA" id="ARBA00079794"/>
    </source>
</evidence>
<keyword evidence="1 22" id="KW-0378">Hydrolase</keyword>
<name>A0A396HNE8_MEDTR</name>
<evidence type="ECO:0000256" key="14">
    <source>
        <dbReference type="ARBA" id="ARBA00052826"/>
    </source>
</evidence>
<organism evidence="22">
    <name type="scientific">Medicago truncatula</name>
    <name type="common">Barrel medic</name>
    <name type="synonym">Medicago tribuloides</name>
    <dbReference type="NCBI Taxonomy" id="3880"/>
    <lineage>
        <taxon>Eukaryota</taxon>
        <taxon>Viridiplantae</taxon>
        <taxon>Streptophyta</taxon>
        <taxon>Embryophyta</taxon>
        <taxon>Tracheophyta</taxon>
        <taxon>Spermatophyta</taxon>
        <taxon>Magnoliopsida</taxon>
        <taxon>eudicotyledons</taxon>
        <taxon>Gunneridae</taxon>
        <taxon>Pentapetalae</taxon>
        <taxon>rosids</taxon>
        <taxon>fabids</taxon>
        <taxon>Fabales</taxon>
        <taxon>Fabaceae</taxon>
        <taxon>Papilionoideae</taxon>
        <taxon>50 kb inversion clade</taxon>
        <taxon>NPAAA clade</taxon>
        <taxon>Hologalegina</taxon>
        <taxon>IRL clade</taxon>
        <taxon>Trifolieae</taxon>
        <taxon>Medicago</taxon>
    </lineage>
</organism>
<evidence type="ECO:0000256" key="10">
    <source>
        <dbReference type="ARBA" id="ARBA00052033"/>
    </source>
</evidence>
<comment type="catalytic activity">
    <reaction evidence="9">
        <text>acrolein + hydrogen cyanide = (2S)-2-hydroxybut-3-enenitrile</text>
        <dbReference type="Rhea" id="RHEA:77411"/>
        <dbReference type="ChEBI" id="CHEBI:15368"/>
        <dbReference type="ChEBI" id="CHEBI:18407"/>
        <dbReference type="ChEBI" id="CHEBI:197356"/>
    </reaction>
</comment>
<evidence type="ECO:0000256" key="3">
    <source>
        <dbReference type="ARBA" id="ARBA00050241"/>
    </source>
</evidence>
<dbReference type="Gene3D" id="3.40.50.1820">
    <property type="entry name" value="alpha/beta hydrolase"/>
    <property type="match status" value="1"/>
</dbReference>
<comment type="catalytic activity">
    <reaction evidence="6">
        <text>formylthiophene + hydrogen cyanide = (2R)-2-hydroxy-2-(thiophen-2-yl)acetonitrile</text>
        <dbReference type="Rhea" id="RHEA:77455"/>
        <dbReference type="ChEBI" id="CHEBI:18407"/>
        <dbReference type="ChEBI" id="CHEBI:87301"/>
        <dbReference type="ChEBI" id="CHEBI:197332"/>
    </reaction>
</comment>
<dbReference type="InterPro" id="IPR045889">
    <property type="entry name" value="MES/HNL"/>
</dbReference>
<evidence type="ECO:0000256" key="9">
    <source>
        <dbReference type="ARBA" id="ARBA00051977"/>
    </source>
</evidence>
<evidence type="ECO:0000256" key="5">
    <source>
        <dbReference type="ARBA" id="ARBA00050358"/>
    </source>
</evidence>
<evidence type="ECO:0000256" key="7">
    <source>
        <dbReference type="ARBA" id="ARBA00051647"/>
    </source>
</evidence>
<gene>
    <name evidence="22" type="ORF">MtrunA17_Chr5g0402881</name>
</gene>
<evidence type="ECO:0000256" key="11">
    <source>
        <dbReference type="ARBA" id="ARBA00052511"/>
    </source>
</evidence>
<comment type="similarity">
    <text evidence="15">Belongs to the AB hydrolase superfamily. Hydroxynitrile lyase family.</text>
</comment>
<evidence type="ECO:0000256" key="4">
    <source>
        <dbReference type="ARBA" id="ARBA00050262"/>
    </source>
</evidence>
<comment type="catalytic activity">
    <reaction evidence="2">
        <text>4-methoxybenzaldehyde + hydrogen cyanide = (2S)-2-hydroxy-2-(4-methoxyphenyl)acetonitrile</text>
        <dbReference type="Rhea" id="RHEA:77447"/>
        <dbReference type="ChEBI" id="CHEBI:18407"/>
        <dbReference type="ChEBI" id="CHEBI:28235"/>
        <dbReference type="ChEBI" id="CHEBI:197328"/>
    </reaction>
</comment>
<dbReference type="FunFam" id="3.40.50.1820:FF:000051">
    <property type="entry name" value="(S)-hydroxynitrile lyase"/>
    <property type="match status" value="1"/>
</dbReference>
<protein>
    <recommendedName>
        <fullName evidence="17">(S)-hydroxynitrile lyase</fullName>
        <ecNumber evidence="16">4.1.2.47</ecNumber>
    </recommendedName>
    <alternativeName>
        <fullName evidence="18">2-hydroxy-2-methylpropanenitrile lyase</fullName>
    </alternativeName>
    <alternativeName>
        <fullName evidence="19">Acetone cyanohydrin lyase</fullName>
    </alternativeName>
    <alternativeName>
        <fullName evidence="20">Hydroxynitrile lyase</fullName>
    </alternativeName>
</protein>
<evidence type="ECO:0000256" key="2">
    <source>
        <dbReference type="ARBA" id="ARBA00050104"/>
    </source>
</evidence>
<dbReference type="GO" id="GO:0016787">
    <property type="term" value="F:hydrolase activity"/>
    <property type="evidence" value="ECO:0007669"/>
    <property type="project" value="UniProtKB-KW"/>
</dbReference>
<evidence type="ECO:0000256" key="19">
    <source>
        <dbReference type="ARBA" id="ARBA00078291"/>
    </source>
</evidence>
<evidence type="ECO:0000256" key="12">
    <source>
        <dbReference type="ARBA" id="ARBA00052600"/>
    </source>
</evidence>
<evidence type="ECO:0000256" key="6">
    <source>
        <dbReference type="ARBA" id="ARBA00050608"/>
    </source>
</evidence>
<comment type="catalytic activity">
    <reaction evidence="10">
        <text>2-methylpropanal + hydrogen cyanide = (2S)-2-hydroxy-3-methylbutanenitrile</text>
        <dbReference type="Rhea" id="RHEA:77403"/>
        <dbReference type="ChEBI" id="CHEBI:18407"/>
        <dbReference type="ChEBI" id="CHEBI:48943"/>
        <dbReference type="ChEBI" id="CHEBI:197354"/>
    </reaction>
</comment>